<accession>A0AAQ1P3A3</accession>
<gene>
    <name evidence="1" type="ORF">LMANV2_80013</name>
</gene>
<dbReference type="AntiFam" id="ANF00051">
    <property type="entry name" value="Translation of DNA tandem repeat"/>
</dbReference>
<protein>
    <submittedName>
        <fullName evidence="1">Uncharacterized protein</fullName>
    </submittedName>
</protein>
<dbReference type="AlphaFoldDB" id="A0AAQ1P3A3"/>
<evidence type="ECO:0000313" key="2">
    <source>
        <dbReference type="Proteomes" id="UP000234460"/>
    </source>
</evidence>
<sequence length="49" mass="5865">MLDHNTNYMTQMWELLQTLTLRINSQNVGTITNTDFTNKFSKYGNYHKH</sequence>
<proteinExistence type="predicted"/>
<reference evidence="1 2" key="1">
    <citation type="submission" date="2017-11" db="EMBL/GenBank/DDBJ databases">
        <authorList>
            <person name="Lechat P."/>
        </authorList>
    </citation>
    <scope>NUCLEOTIDE SEQUENCE [LARGE SCALE GENOMIC DNA]</scope>
    <source>
        <strain evidence="1">L495</strain>
    </source>
</reference>
<evidence type="ECO:0000313" key="1">
    <source>
        <dbReference type="EMBL" id="SOR63663.1"/>
    </source>
</evidence>
<organism evidence="1 2">
    <name type="scientific">Leptospira interrogans serovar Manilae</name>
    <dbReference type="NCBI Taxonomy" id="214675"/>
    <lineage>
        <taxon>Bacteria</taxon>
        <taxon>Pseudomonadati</taxon>
        <taxon>Spirochaetota</taxon>
        <taxon>Spirochaetia</taxon>
        <taxon>Leptospirales</taxon>
        <taxon>Leptospiraceae</taxon>
        <taxon>Leptospira</taxon>
    </lineage>
</organism>
<name>A0AAQ1P3A3_LEPIR</name>
<dbReference type="Proteomes" id="UP000234460">
    <property type="component" value="Chromosome LMANV2"/>
</dbReference>
<comment type="caution">
    <text evidence="1">The sequence shown here is derived from an EMBL/GenBank/DDBJ whole genome shotgun (WGS) entry which is preliminary data.</text>
</comment>
<dbReference type="EMBL" id="OEJX01000078">
    <property type="protein sequence ID" value="SOR63663.1"/>
    <property type="molecule type" value="Genomic_DNA"/>
</dbReference>